<sequence length="930" mass="104262">MSNARQAIIISDALEIPRQDLNASMRRIDLVCKLLAPVVISLIDSFSTAVAIWTTLCVNISCVLLEYFAIAQVYQSVPELERAQGGDENDFENESGEGTPDHPSSQCSLTYNVVHYVKSAVAPWREYVASPVLLASFALSILYLTVLSFGTTMVTYLLHTGFNPLQVSGMRIGAVVAELSGTWAAPFIMNRIGPIRSGLWFLNWQFGSLAAAVAAFAFLDNNSQLVAVSLIVGVALSRIGLWGFDLSVQFLVQEGVGERARSRFSSTEMALQSVFELISFATTIVFPLPGQFKYPVYISYGAITVAAICPRRRTGCLTCRARKVRCDEAKPTCANCTRLRLQCIYKNIVPGIAPRRAPQRIPQPAFTADPIGAHIQDRPDVNYFDTVLQPRELRPQRASQISQQQVTEHALPSASNPVADFPGFDMLGFIGEITSDFEQKHLDLTNGGSQFPPASEESSPTLPRFVGTVNHTERHPTWTVEASVDTLPIPSDDLSDEVEQVDGILWPETRESYEEQLLARFADIDPPPTPFGSINLEWNHVRSIIVSNSRDTSCLLNALYCYSDIHKAMIEGKRWKIALMYHQQASSEILSCLLEDVDDMLLKRVLTAVFLLMVSELVSIPDLGRSGTSFLHSAYLLLQRFHRRTNSWIGFGRLIVSWISLLDVRALIAGRDGDPLVDIGTPDKATSAEIDQRLEEDELLSKPGYLIHDSIVGSAYSFLFQAQQVIRRIVCLDMHHRSRGTVSDEFEVLQIAHQIGADLEALWNRRPKVLDVYDKPEVLYDTLQPAVADEVCRTFRQYVANFLAIFIYLHRVAFVIYPRTDRVHRAVDEIIQLATVDSVSEDHHLPISFTWPLFVAGLEGSLEQREWIIQEMQHMAALSSEHKPVAQRHPNAKKIHLLLEEMTRRQDASRTWADARLVRRELFVDPFVLI</sequence>
<dbReference type="AlphaFoldDB" id="A0A8H5ZU98"/>
<evidence type="ECO:0000256" key="6">
    <source>
        <dbReference type="ARBA" id="ARBA00023015"/>
    </source>
</evidence>
<dbReference type="GO" id="GO:0008270">
    <property type="term" value="F:zinc ion binding"/>
    <property type="evidence" value="ECO:0007669"/>
    <property type="project" value="InterPro"/>
</dbReference>
<evidence type="ECO:0000313" key="14">
    <source>
        <dbReference type="EMBL" id="KAF5856451.1"/>
    </source>
</evidence>
<feature type="region of interest" description="Disordered" evidence="11">
    <location>
        <begin position="84"/>
        <end position="105"/>
    </location>
</feature>
<dbReference type="SMART" id="SM00066">
    <property type="entry name" value="GAL4"/>
    <property type="match status" value="1"/>
</dbReference>
<comment type="subcellular location">
    <subcellularLocation>
        <location evidence="1">Membrane</location>
        <topology evidence="1">Multi-pass membrane protein</topology>
    </subcellularLocation>
</comment>
<comment type="caution">
    <text evidence="14">The sequence shown here is derived from an EMBL/GenBank/DDBJ whole genome shotgun (WGS) entry which is preliminary data.</text>
</comment>
<evidence type="ECO:0000259" key="13">
    <source>
        <dbReference type="PROSITE" id="PS50048"/>
    </source>
</evidence>
<dbReference type="InterPro" id="IPR009716">
    <property type="entry name" value="Ferroportin-1"/>
</dbReference>
<gene>
    <name evidence="14" type="ORF">ETB97_007312</name>
</gene>
<feature type="transmembrane region" description="Helical" evidence="12">
    <location>
        <begin position="132"/>
        <end position="158"/>
    </location>
</feature>
<evidence type="ECO:0000256" key="11">
    <source>
        <dbReference type="SAM" id="MobiDB-lite"/>
    </source>
</evidence>
<dbReference type="Pfam" id="PF06963">
    <property type="entry name" value="FPN1"/>
    <property type="match status" value="1"/>
</dbReference>
<feature type="transmembrane region" description="Helical" evidence="12">
    <location>
        <begin position="225"/>
        <end position="248"/>
    </location>
</feature>
<dbReference type="CDD" id="cd00067">
    <property type="entry name" value="GAL4"/>
    <property type="match status" value="1"/>
</dbReference>
<dbReference type="EMBL" id="SPNV01000318">
    <property type="protein sequence ID" value="KAF5856451.1"/>
    <property type="molecule type" value="Genomic_DNA"/>
</dbReference>
<keyword evidence="4 12" id="KW-0812">Transmembrane</keyword>
<evidence type="ECO:0000256" key="1">
    <source>
        <dbReference type="ARBA" id="ARBA00004141"/>
    </source>
</evidence>
<keyword evidence="10" id="KW-0539">Nucleus</keyword>
<dbReference type="GO" id="GO:0016020">
    <property type="term" value="C:membrane"/>
    <property type="evidence" value="ECO:0007669"/>
    <property type="project" value="UniProtKB-SubCell"/>
</dbReference>
<evidence type="ECO:0000256" key="3">
    <source>
        <dbReference type="ARBA" id="ARBA00022448"/>
    </source>
</evidence>
<comment type="similarity">
    <text evidence="2">Belongs to the ferroportin (FP) (TC 2.A.100) family. SLC40A subfamily.</text>
</comment>
<dbReference type="InterPro" id="IPR036259">
    <property type="entry name" value="MFS_trans_sf"/>
</dbReference>
<proteinExistence type="inferred from homology"/>
<evidence type="ECO:0000313" key="15">
    <source>
        <dbReference type="Proteomes" id="UP000541154"/>
    </source>
</evidence>
<keyword evidence="7" id="KW-0238">DNA-binding</keyword>
<dbReference type="Proteomes" id="UP000541154">
    <property type="component" value="Unassembled WGS sequence"/>
</dbReference>
<dbReference type="InterPro" id="IPR021858">
    <property type="entry name" value="Fun_TF"/>
</dbReference>
<dbReference type="Pfam" id="PF00172">
    <property type="entry name" value="Zn_clus"/>
    <property type="match status" value="1"/>
</dbReference>
<dbReference type="PANTHER" id="PTHR11660">
    <property type="entry name" value="SOLUTE CARRIER FAMILY 40 MEMBER"/>
    <property type="match status" value="1"/>
</dbReference>
<evidence type="ECO:0000256" key="2">
    <source>
        <dbReference type="ARBA" id="ARBA00006279"/>
    </source>
</evidence>
<evidence type="ECO:0000256" key="4">
    <source>
        <dbReference type="ARBA" id="ARBA00022692"/>
    </source>
</evidence>
<dbReference type="GO" id="GO:0000981">
    <property type="term" value="F:DNA-binding transcription factor activity, RNA polymerase II-specific"/>
    <property type="evidence" value="ECO:0007669"/>
    <property type="project" value="InterPro"/>
</dbReference>
<evidence type="ECO:0000256" key="8">
    <source>
        <dbReference type="ARBA" id="ARBA00023136"/>
    </source>
</evidence>
<dbReference type="InterPro" id="IPR001138">
    <property type="entry name" value="Zn2Cys6_DnaBD"/>
</dbReference>
<reference evidence="14 15" key="1">
    <citation type="submission" date="2019-04" db="EMBL/GenBank/DDBJ databases">
        <title>Aspergillus burnettii sp. nov., novel species from soil in southeast Queensland.</title>
        <authorList>
            <person name="Gilchrist C.L.M."/>
            <person name="Pitt J.I."/>
            <person name="Lange L."/>
            <person name="Lacey H.J."/>
            <person name="Vuong D."/>
            <person name="Midgley D.J."/>
            <person name="Greenfield P."/>
            <person name="Bradbury M."/>
            <person name="Lacey E."/>
            <person name="Busk P.K."/>
            <person name="Pilgaard B."/>
            <person name="Chooi Y.H."/>
            <person name="Piggott A.M."/>
        </authorList>
    </citation>
    <scope>NUCLEOTIDE SEQUENCE [LARGE SCALE GENOMIC DNA]</scope>
    <source>
        <strain evidence="14 15">FRR 5400</strain>
    </source>
</reference>
<dbReference type="Gene3D" id="1.20.1250.20">
    <property type="entry name" value="MFS general substrate transporter like domains"/>
    <property type="match status" value="1"/>
</dbReference>
<dbReference type="GO" id="GO:0003677">
    <property type="term" value="F:DNA binding"/>
    <property type="evidence" value="ECO:0007669"/>
    <property type="project" value="UniProtKB-KW"/>
</dbReference>
<keyword evidence="8 12" id="KW-0472">Membrane</keyword>
<feature type="transmembrane region" description="Helical" evidence="12">
    <location>
        <begin position="201"/>
        <end position="219"/>
    </location>
</feature>
<accession>A0A8H5ZU98</accession>
<dbReference type="GO" id="GO:0009893">
    <property type="term" value="P:positive regulation of metabolic process"/>
    <property type="evidence" value="ECO:0007669"/>
    <property type="project" value="UniProtKB-ARBA"/>
</dbReference>
<keyword evidence="15" id="KW-1185">Reference proteome</keyword>
<keyword evidence="9" id="KW-0804">Transcription</keyword>
<keyword evidence="3" id="KW-0813">Transport</keyword>
<protein>
    <recommendedName>
        <fullName evidence="13">Zn(2)-C6 fungal-type domain-containing protein</fullName>
    </recommendedName>
</protein>
<dbReference type="Pfam" id="PF11951">
    <property type="entry name" value="Fungal_trans_2"/>
    <property type="match status" value="1"/>
</dbReference>
<dbReference type="PROSITE" id="PS00463">
    <property type="entry name" value="ZN2_CY6_FUNGAL_1"/>
    <property type="match status" value="1"/>
</dbReference>
<feature type="domain" description="Zn(2)-C6 fungal-type" evidence="13">
    <location>
        <begin position="315"/>
        <end position="345"/>
    </location>
</feature>
<evidence type="ECO:0000256" key="7">
    <source>
        <dbReference type="ARBA" id="ARBA00023125"/>
    </source>
</evidence>
<evidence type="ECO:0000256" key="12">
    <source>
        <dbReference type="SAM" id="Phobius"/>
    </source>
</evidence>
<name>A0A8H5ZU98_PETAA</name>
<dbReference type="PROSITE" id="PS50048">
    <property type="entry name" value="ZN2_CY6_FUNGAL_2"/>
    <property type="match status" value="1"/>
</dbReference>
<evidence type="ECO:0000256" key="9">
    <source>
        <dbReference type="ARBA" id="ARBA00023163"/>
    </source>
</evidence>
<evidence type="ECO:0000256" key="5">
    <source>
        <dbReference type="ARBA" id="ARBA00022989"/>
    </source>
</evidence>
<feature type="transmembrane region" description="Helical" evidence="12">
    <location>
        <begin position="170"/>
        <end position="189"/>
    </location>
</feature>
<organism evidence="14 15">
    <name type="scientific">Petromyces alliaceus</name>
    <name type="common">Aspergillus alliaceus</name>
    <dbReference type="NCBI Taxonomy" id="209559"/>
    <lineage>
        <taxon>Eukaryota</taxon>
        <taxon>Fungi</taxon>
        <taxon>Dikarya</taxon>
        <taxon>Ascomycota</taxon>
        <taxon>Pezizomycotina</taxon>
        <taxon>Eurotiomycetes</taxon>
        <taxon>Eurotiomycetidae</taxon>
        <taxon>Eurotiales</taxon>
        <taxon>Aspergillaceae</taxon>
        <taxon>Aspergillus</taxon>
        <taxon>Aspergillus subgen. Circumdati</taxon>
    </lineage>
</organism>
<dbReference type="Gene3D" id="4.10.240.10">
    <property type="entry name" value="Zn(2)-C6 fungal-type DNA-binding domain"/>
    <property type="match status" value="1"/>
</dbReference>
<dbReference type="GO" id="GO:0005381">
    <property type="term" value="F:iron ion transmembrane transporter activity"/>
    <property type="evidence" value="ECO:0007669"/>
    <property type="project" value="InterPro"/>
</dbReference>
<dbReference type="PANTHER" id="PTHR11660:SF57">
    <property type="entry name" value="SOLUTE CARRIER FAMILY 40 MEMBER"/>
    <property type="match status" value="1"/>
</dbReference>
<evidence type="ECO:0000256" key="10">
    <source>
        <dbReference type="ARBA" id="ARBA00023242"/>
    </source>
</evidence>
<keyword evidence="6" id="KW-0805">Transcription regulation</keyword>
<dbReference type="SUPFAM" id="SSF57701">
    <property type="entry name" value="Zn2/Cys6 DNA-binding domain"/>
    <property type="match status" value="1"/>
</dbReference>
<keyword evidence="5 12" id="KW-1133">Transmembrane helix</keyword>
<dbReference type="InterPro" id="IPR036864">
    <property type="entry name" value="Zn2-C6_fun-type_DNA-bd_sf"/>
</dbReference>
<dbReference type="SUPFAM" id="SSF103473">
    <property type="entry name" value="MFS general substrate transporter"/>
    <property type="match status" value="1"/>
</dbReference>